<evidence type="ECO:0000313" key="4">
    <source>
        <dbReference type="EMBL" id="BAM41821.1"/>
    </source>
</evidence>
<dbReference type="GO" id="GO:0000398">
    <property type="term" value="P:mRNA splicing, via spliceosome"/>
    <property type="evidence" value="ECO:0007669"/>
    <property type="project" value="TreeGrafter"/>
</dbReference>
<reference evidence="4 5" key="1">
    <citation type="journal article" date="2012" name="MBio">
        <title>Comparative genome analysis of three eukaryotic parasites with differing abilities to transform leukocytes reveals key mediators of Theileria-induced leukocyte transformation.</title>
        <authorList>
            <person name="Hayashida K."/>
            <person name="Hara Y."/>
            <person name="Abe T."/>
            <person name="Yamasaki C."/>
            <person name="Toyoda A."/>
            <person name="Kosuge T."/>
            <person name="Suzuki Y."/>
            <person name="Sato Y."/>
            <person name="Kawashima S."/>
            <person name="Katayama T."/>
            <person name="Wakaguri H."/>
            <person name="Inoue N."/>
            <person name="Homma K."/>
            <person name="Tada-Umezaki M."/>
            <person name="Yagi Y."/>
            <person name="Fujii Y."/>
            <person name="Habara T."/>
            <person name="Kanehisa M."/>
            <person name="Watanabe H."/>
            <person name="Ito K."/>
            <person name="Gojobori T."/>
            <person name="Sugawara H."/>
            <person name="Imanishi T."/>
            <person name="Weir W."/>
            <person name="Gardner M."/>
            <person name="Pain A."/>
            <person name="Shiels B."/>
            <person name="Hattori M."/>
            <person name="Nene V."/>
            <person name="Sugimoto C."/>
        </authorList>
    </citation>
    <scope>NUCLEOTIDE SEQUENCE [LARGE SCALE GENOMIC DNA]</scope>
    <source>
        <strain evidence="4 5">Shintoku</strain>
    </source>
</reference>
<dbReference type="Pfam" id="PF00076">
    <property type="entry name" value="RRM_1"/>
    <property type="match status" value="1"/>
</dbReference>
<dbReference type="GO" id="GO:0003723">
    <property type="term" value="F:RNA binding"/>
    <property type="evidence" value="ECO:0007669"/>
    <property type="project" value="UniProtKB-UniRule"/>
</dbReference>
<evidence type="ECO:0000313" key="5">
    <source>
        <dbReference type="Proteomes" id="UP000003786"/>
    </source>
</evidence>
<gene>
    <name evidence="4" type="ORF">TOT_040000201</name>
</gene>
<name>J4C4A0_THEOR</name>
<dbReference type="PANTHER" id="PTHR15481">
    <property type="entry name" value="RIBONUCLEIC ACID BINDING PROTEIN S1"/>
    <property type="match status" value="1"/>
</dbReference>
<evidence type="ECO:0000256" key="2">
    <source>
        <dbReference type="PROSITE-ProRule" id="PRU00176"/>
    </source>
</evidence>
<protein>
    <recommendedName>
        <fullName evidence="3">RRM domain-containing protein</fullName>
    </recommendedName>
</protein>
<dbReference type="STRING" id="869250.J4C4A0"/>
<sequence>MEESNSHDNSKVYVYPLTTNITEDHVKEIFGHFGKVVNVEFHSYEKENSKRYGIVDFETNDDARNSVAHMNEGEIDGLKIKVGFKSP</sequence>
<dbReference type="RefSeq" id="XP_009692122.1">
    <property type="nucleotide sequence ID" value="XM_009693827.1"/>
</dbReference>
<keyword evidence="1 2" id="KW-0694">RNA-binding</keyword>
<dbReference type="InterPro" id="IPR035979">
    <property type="entry name" value="RBD_domain_sf"/>
</dbReference>
<dbReference type="Gene3D" id="3.30.70.330">
    <property type="match status" value="1"/>
</dbReference>
<dbReference type="SUPFAM" id="SSF54928">
    <property type="entry name" value="RNA-binding domain, RBD"/>
    <property type="match status" value="1"/>
</dbReference>
<dbReference type="InterPro" id="IPR000504">
    <property type="entry name" value="RRM_dom"/>
</dbReference>
<dbReference type="Proteomes" id="UP000003786">
    <property type="component" value="Chromosome 4"/>
</dbReference>
<evidence type="ECO:0000256" key="1">
    <source>
        <dbReference type="ARBA" id="ARBA00022884"/>
    </source>
</evidence>
<dbReference type="KEGG" id="tot:TOT_040000201"/>
<dbReference type="GO" id="GO:0061574">
    <property type="term" value="C:ASAP complex"/>
    <property type="evidence" value="ECO:0007669"/>
    <property type="project" value="TreeGrafter"/>
</dbReference>
<dbReference type="InterPro" id="IPR012677">
    <property type="entry name" value="Nucleotide-bd_a/b_plait_sf"/>
</dbReference>
<dbReference type="OrthoDB" id="252020at2759"/>
<dbReference type="EMBL" id="AP011949">
    <property type="protein sequence ID" value="BAM41821.1"/>
    <property type="molecule type" value="Genomic_DNA"/>
</dbReference>
<evidence type="ECO:0000259" key="3">
    <source>
        <dbReference type="PROSITE" id="PS50102"/>
    </source>
</evidence>
<dbReference type="SMART" id="SM00360">
    <property type="entry name" value="RRM"/>
    <property type="match status" value="1"/>
</dbReference>
<dbReference type="VEuPathDB" id="PiroplasmaDB:TOT_040000201"/>
<organism evidence="4 5">
    <name type="scientific">Theileria orientalis strain Shintoku</name>
    <dbReference type="NCBI Taxonomy" id="869250"/>
    <lineage>
        <taxon>Eukaryota</taxon>
        <taxon>Sar</taxon>
        <taxon>Alveolata</taxon>
        <taxon>Apicomplexa</taxon>
        <taxon>Aconoidasida</taxon>
        <taxon>Piroplasmida</taxon>
        <taxon>Theileriidae</taxon>
        <taxon>Theileria</taxon>
    </lineage>
</organism>
<accession>J4C4A0</accession>
<dbReference type="PROSITE" id="PS50102">
    <property type="entry name" value="RRM"/>
    <property type="match status" value="1"/>
</dbReference>
<keyword evidence="5" id="KW-1185">Reference proteome</keyword>
<dbReference type="PANTHER" id="PTHR15481:SF0">
    <property type="entry name" value="LD23870P-RELATED"/>
    <property type="match status" value="1"/>
</dbReference>
<proteinExistence type="predicted"/>
<dbReference type="GeneID" id="20716291"/>
<dbReference type="OMA" id="DEECAVY"/>
<dbReference type="eggNOG" id="KOG4209">
    <property type="taxonomic scope" value="Eukaryota"/>
</dbReference>
<feature type="domain" description="RRM" evidence="3">
    <location>
        <begin position="10"/>
        <end position="87"/>
    </location>
</feature>
<dbReference type="GO" id="GO:0005737">
    <property type="term" value="C:cytoplasm"/>
    <property type="evidence" value="ECO:0007669"/>
    <property type="project" value="TreeGrafter"/>
</dbReference>
<dbReference type="AlphaFoldDB" id="J4C4A0"/>
<dbReference type="GO" id="GO:0005654">
    <property type="term" value="C:nucleoplasm"/>
    <property type="evidence" value="ECO:0007669"/>
    <property type="project" value="TreeGrafter"/>
</dbReference>